<dbReference type="GO" id="GO:0006351">
    <property type="term" value="P:DNA-templated transcription"/>
    <property type="evidence" value="ECO:0007669"/>
    <property type="project" value="TreeGrafter"/>
</dbReference>
<dbReference type="GO" id="GO:0003700">
    <property type="term" value="F:DNA-binding transcription factor activity"/>
    <property type="evidence" value="ECO:0007669"/>
    <property type="project" value="InterPro"/>
</dbReference>
<dbReference type="AlphaFoldDB" id="A0A2R8AUD7"/>
<dbReference type="GO" id="GO:0043565">
    <property type="term" value="F:sequence-specific DNA binding"/>
    <property type="evidence" value="ECO:0007669"/>
    <property type="project" value="TreeGrafter"/>
</dbReference>
<dbReference type="PANTHER" id="PTHR30537:SF3">
    <property type="entry name" value="TRANSCRIPTIONAL REGULATORY PROTEIN"/>
    <property type="match status" value="1"/>
</dbReference>
<dbReference type="EMBL" id="OMOJ01000002">
    <property type="protein sequence ID" value="SPF79663.1"/>
    <property type="molecule type" value="Genomic_DNA"/>
</dbReference>
<dbReference type="InterPro" id="IPR000847">
    <property type="entry name" value="LysR_HTH_N"/>
</dbReference>
<name>A0A2R8AUD7_9RHOB</name>
<evidence type="ECO:0000256" key="1">
    <source>
        <dbReference type="ARBA" id="ARBA00009437"/>
    </source>
</evidence>
<dbReference type="SUPFAM" id="SSF53850">
    <property type="entry name" value="Periplasmic binding protein-like II"/>
    <property type="match status" value="1"/>
</dbReference>
<dbReference type="InterPro" id="IPR036390">
    <property type="entry name" value="WH_DNA-bd_sf"/>
</dbReference>
<evidence type="ECO:0000259" key="5">
    <source>
        <dbReference type="PROSITE" id="PS50931"/>
    </source>
</evidence>
<evidence type="ECO:0000256" key="3">
    <source>
        <dbReference type="ARBA" id="ARBA00023125"/>
    </source>
</evidence>
<dbReference type="InterPro" id="IPR005119">
    <property type="entry name" value="LysR_subst-bd"/>
</dbReference>
<feature type="domain" description="HTH lysR-type" evidence="5">
    <location>
        <begin position="20"/>
        <end position="76"/>
    </location>
</feature>
<dbReference type="Pfam" id="PF00126">
    <property type="entry name" value="HTH_1"/>
    <property type="match status" value="1"/>
</dbReference>
<protein>
    <submittedName>
        <fullName evidence="6">HTH-type transcriptional activator CmpR</fullName>
    </submittedName>
</protein>
<dbReference type="Gene3D" id="1.10.10.10">
    <property type="entry name" value="Winged helix-like DNA-binding domain superfamily/Winged helix DNA-binding domain"/>
    <property type="match status" value="1"/>
</dbReference>
<keyword evidence="2" id="KW-0805">Transcription regulation</keyword>
<dbReference type="InterPro" id="IPR036388">
    <property type="entry name" value="WH-like_DNA-bd_sf"/>
</dbReference>
<dbReference type="Gene3D" id="3.40.190.290">
    <property type="match status" value="1"/>
</dbReference>
<comment type="similarity">
    <text evidence="1">Belongs to the LysR transcriptional regulatory family.</text>
</comment>
<organism evidence="6 7">
    <name type="scientific">Pseudoprimorskyibacter insulae</name>
    <dbReference type="NCBI Taxonomy" id="1695997"/>
    <lineage>
        <taxon>Bacteria</taxon>
        <taxon>Pseudomonadati</taxon>
        <taxon>Pseudomonadota</taxon>
        <taxon>Alphaproteobacteria</taxon>
        <taxon>Rhodobacterales</taxon>
        <taxon>Paracoccaceae</taxon>
        <taxon>Pseudoprimorskyibacter</taxon>
    </lineage>
</organism>
<dbReference type="InterPro" id="IPR058163">
    <property type="entry name" value="LysR-type_TF_proteobact-type"/>
</dbReference>
<dbReference type="Gene3D" id="3.40.190.10">
    <property type="entry name" value="Periplasmic binding protein-like II"/>
    <property type="match status" value="1"/>
</dbReference>
<evidence type="ECO:0000256" key="4">
    <source>
        <dbReference type="ARBA" id="ARBA00023163"/>
    </source>
</evidence>
<accession>A0A2R8AUD7</accession>
<gene>
    <name evidence="6" type="primary">cmpR_3</name>
    <name evidence="6" type="ORF">PRI8871_01460</name>
</gene>
<sequence>MRKRVSLHPAHAILHGMESNWDDLKAVLFLVRHGTLAAAGSALGVAYTTVARRVERMEKAVGTPLFERLTDGYRVTEAGREVAYHAEQMEQQHIALERRLAGQDQHLRGSLTVTAPQLLIAACLAKPIGAFADAHPDVDLTIRATNDLLDLNRREADLAIRVSNDPGDTLTGLRLAEQAQASFATPDLANRIAADPAACVEWVMHVSAKGPPKPSLASHPNARVKLWLDDMVAILGAAQAGLGVVRLPMFLGRSTPGLVQVPILPPQPYIPIWCVAHRDVWKGGKVRAFREALVAYFRENRDQFT</sequence>
<keyword evidence="7" id="KW-1185">Reference proteome</keyword>
<evidence type="ECO:0000313" key="6">
    <source>
        <dbReference type="EMBL" id="SPF79663.1"/>
    </source>
</evidence>
<evidence type="ECO:0000256" key="2">
    <source>
        <dbReference type="ARBA" id="ARBA00023015"/>
    </source>
</evidence>
<keyword evidence="4" id="KW-0804">Transcription</keyword>
<evidence type="ECO:0000313" key="7">
    <source>
        <dbReference type="Proteomes" id="UP000244904"/>
    </source>
</evidence>
<keyword evidence="3" id="KW-0238">DNA-binding</keyword>
<dbReference type="PROSITE" id="PS50931">
    <property type="entry name" value="HTH_LYSR"/>
    <property type="match status" value="1"/>
</dbReference>
<dbReference type="PANTHER" id="PTHR30537">
    <property type="entry name" value="HTH-TYPE TRANSCRIPTIONAL REGULATOR"/>
    <property type="match status" value="1"/>
</dbReference>
<dbReference type="Proteomes" id="UP000244904">
    <property type="component" value="Unassembled WGS sequence"/>
</dbReference>
<proteinExistence type="inferred from homology"/>
<reference evidence="7" key="1">
    <citation type="submission" date="2018-03" db="EMBL/GenBank/DDBJ databases">
        <authorList>
            <person name="Rodrigo-Torres L."/>
            <person name="Arahal R. D."/>
            <person name="Lucena T."/>
        </authorList>
    </citation>
    <scope>NUCLEOTIDE SEQUENCE [LARGE SCALE GENOMIC DNA]</scope>
    <source>
        <strain evidence="7">CECT 8871</strain>
    </source>
</reference>
<dbReference type="Pfam" id="PF03466">
    <property type="entry name" value="LysR_substrate"/>
    <property type="match status" value="1"/>
</dbReference>
<dbReference type="SUPFAM" id="SSF46785">
    <property type="entry name" value="Winged helix' DNA-binding domain"/>
    <property type="match status" value="1"/>
</dbReference>